<dbReference type="SUPFAM" id="SSF52540">
    <property type="entry name" value="P-loop containing nucleoside triphosphate hydrolases"/>
    <property type="match status" value="1"/>
</dbReference>
<proteinExistence type="predicted"/>
<dbReference type="EMBL" id="JBBUTG010000005">
    <property type="protein sequence ID" value="MEK8031443.1"/>
    <property type="molecule type" value="Genomic_DNA"/>
</dbReference>
<dbReference type="NCBIfam" id="NF033429">
    <property type="entry name" value="ImuA_translesion"/>
    <property type="match status" value="1"/>
</dbReference>
<reference evidence="2 3" key="1">
    <citation type="submission" date="2024-04" db="EMBL/GenBank/DDBJ databases">
        <title>Novel species of the genus Ideonella isolated from streams.</title>
        <authorList>
            <person name="Lu H."/>
        </authorList>
    </citation>
    <scope>NUCLEOTIDE SEQUENCE [LARGE SCALE GENOMIC DNA]</scope>
    <source>
        <strain evidence="2 3">DXS29W</strain>
    </source>
</reference>
<dbReference type="InterPro" id="IPR027417">
    <property type="entry name" value="P-loop_NTPase"/>
</dbReference>
<feature type="region of interest" description="Disordered" evidence="1">
    <location>
        <begin position="284"/>
        <end position="366"/>
    </location>
</feature>
<evidence type="ECO:0000313" key="3">
    <source>
        <dbReference type="Proteomes" id="UP001371218"/>
    </source>
</evidence>
<dbReference type="Proteomes" id="UP001371218">
    <property type="component" value="Unassembled WGS sequence"/>
</dbReference>
<gene>
    <name evidence="2" type="primary">imuA</name>
    <name evidence="2" type="ORF">AACH06_11495</name>
</gene>
<dbReference type="Gene3D" id="3.40.50.300">
    <property type="entry name" value="P-loop containing nucleotide triphosphate hydrolases"/>
    <property type="match status" value="1"/>
</dbReference>
<name>A0ABU9BPQ9_9BURK</name>
<sequence>MALPFTPSKPALCAAIGMANGVPVAAGSLPAPPAVSGRAELLAQPTRVHPGLWRAQSAGGVVGGGASLGAALSSGFTSLDAELPGAGWPVRVLTELLLAETGVGEIRLLAPMLSALAQAGRSLMLFDPPAEINAVALAELGVPLGACIVVRCPVTASPRHSASSRKGALRRTLPGAELCWSIEQALRSGQVGAVLAWPGRAARPEALRRLQLAAQSHEGPAFLLREWAAQAEPSPAPLRVTLQVAGADALEIQVVKRKGPAMAQPLRLMLAPVLSPRAQARASAWPLPPATPEMAGVAPGGPAGPPGRPTNGLPQQAARPGRPVGHRRPPSAGPAVPVVRAVVPPRPGGPAAAASPVWPPANSPVA</sequence>
<feature type="compositionally biased region" description="Pro residues" evidence="1">
    <location>
        <begin position="357"/>
        <end position="366"/>
    </location>
</feature>
<evidence type="ECO:0000313" key="2">
    <source>
        <dbReference type="EMBL" id="MEK8031443.1"/>
    </source>
</evidence>
<evidence type="ECO:0000256" key="1">
    <source>
        <dbReference type="SAM" id="MobiDB-lite"/>
    </source>
</evidence>
<protein>
    <submittedName>
        <fullName evidence="2">Translesion DNA synthesis-associated protein ImuA</fullName>
    </submittedName>
</protein>
<comment type="caution">
    <text evidence="2">The sequence shown here is derived from an EMBL/GenBank/DDBJ whole genome shotgun (WGS) entry which is preliminary data.</text>
</comment>
<accession>A0ABU9BPQ9</accession>
<organism evidence="2 3">
    <name type="scientific">Ideonella lacteola</name>
    <dbReference type="NCBI Taxonomy" id="2984193"/>
    <lineage>
        <taxon>Bacteria</taxon>
        <taxon>Pseudomonadati</taxon>
        <taxon>Pseudomonadota</taxon>
        <taxon>Betaproteobacteria</taxon>
        <taxon>Burkholderiales</taxon>
        <taxon>Sphaerotilaceae</taxon>
        <taxon>Ideonella</taxon>
    </lineage>
</organism>
<keyword evidence="3" id="KW-1185">Reference proteome</keyword>
<dbReference type="InterPro" id="IPR047610">
    <property type="entry name" value="ImuA_translesion"/>
</dbReference>
<dbReference type="RefSeq" id="WP_341425821.1">
    <property type="nucleotide sequence ID" value="NZ_JBBUTG010000005.1"/>
</dbReference>
<feature type="compositionally biased region" description="Low complexity" evidence="1">
    <location>
        <begin position="333"/>
        <end position="356"/>
    </location>
</feature>